<dbReference type="EMBL" id="DMVW01000197">
    <property type="protein sequence ID" value="HAR54263.1"/>
    <property type="molecule type" value="Genomic_DNA"/>
</dbReference>
<proteinExistence type="predicted"/>
<accession>A0A348WIA1</accession>
<evidence type="ECO:0000313" key="2">
    <source>
        <dbReference type="EMBL" id="HAR54263.1"/>
    </source>
</evidence>
<organism evidence="2 3">
    <name type="scientific">Roseovarius nubinhibens</name>
    <dbReference type="NCBI Taxonomy" id="314263"/>
    <lineage>
        <taxon>Bacteria</taxon>
        <taxon>Pseudomonadati</taxon>
        <taxon>Pseudomonadota</taxon>
        <taxon>Alphaproteobacteria</taxon>
        <taxon>Rhodobacterales</taxon>
        <taxon>Roseobacteraceae</taxon>
        <taxon>Roseovarius</taxon>
    </lineage>
</organism>
<dbReference type="AlphaFoldDB" id="A0A348WIA1"/>
<dbReference type="Proteomes" id="UP000264719">
    <property type="component" value="Unassembled WGS sequence"/>
</dbReference>
<evidence type="ECO:0000313" key="3">
    <source>
        <dbReference type="Proteomes" id="UP000264719"/>
    </source>
</evidence>
<evidence type="ECO:0000259" key="1">
    <source>
        <dbReference type="Pfam" id="PF13403"/>
    </source>
</evidence>
<gene>
    <name evidence="2" type="ORF">DCS45_20680</name>
</gene>
<dbReference type="InterPro" id="IPR036844">
    <property type="entry name" value="Hint_dom_sf"/>
</dbReference>
<reference evidence="2 3" key="1">
    <citation type="journal article" date="2018" name="Nat. Biotechnol.">
        <title>A standardized bacterial taxonomy based on genome phylogeny substantially revises the tree of life.</title>
        <authorList>
            <person name="Parks D.H."/>
            <person name="Chuvochina M."/>
            <person name="Waite D.W."/>
            <person name="Rinke C."/>
            <person name="Skarshewski A."/>
            <person name="Chaumeil P.A."/>
            <person name="Hugenholtz P."/>
        </authorList>
    </citation>
    <scope>NUCLEOTIDE SEQUENCE [LARGE SCALE GENOMIC DNA]</scope>
    <source>
        <strain evidence="2">UBA9169</strain>
    </source>
</reference>
<sequence length="378" mass="40692">MAFISELNFRGSAAATEWVEITLGPNDDPDDFVVSVYRHNGNLHSNAGIPGGEVRLSSLSPVPHPDNPNFTIYIVSVGIKSGTSDGNEGSAIALTNTTEGQVVDFYGAKSQGAIVAKSGAADGASSDPVLDFTNLNIGQSYQWDVYGNEYYGTISLGSSILCLTSEVPVRTPLGYRPCHKLRAGDLVWTLDHGYQPLRWIGQAKMPAALFAAEPKTRPILLRRDALAPGVPLADLYLSRQHRVLLRSKVADHMVGEDEVLIPAIQFATSEIAEIDNTPPDLIYMHLLFDRHEVIDASGALVESLMLGPQSSEALTLGQFRDAAGHRLPRALYGCAKTPARPLLTGKQARALIDRTLARGAHLQPPCDDQPATALAAFF</sequence>
<dbReference type="RefSeq" id="WP_339855466.1">
    <property type="nucleotide sequence ID" value="NZ_CAXAXR010000021.1"/>
</dbReference>
<comment type="caution">
    <text evidence="2">The sequence shown here is derived from an EMBL/GenBank/DDBJ whole genome shotgun (WGS) entry which is preliminary data.</text>
</comment>
<feature type="domain" description="Hedgehog/Intein (Hint)" evidence="1">
    <location>
        <begin position="162"/>
        <end position="307"/>
    </location>
</feature>
<protein>
    <submittedName>
        <fullName evidence="2">Type I secretion protein</fullName>
    </submittedName>
</protein>
<dbReference type="InterPro" id="IPR028992">
    <property type="entry name" value="Hedgehog/Intein_dom"/>
</dbReference>
<dbReference type="SUPFAM" id="SSF51294">
    <property type="entry name" value="Hedgehog/intein (Hint) domain"/>
    <property type="match status" value="1"/>
</dbReference>
<name>A0A348WIA1_9RHOB</name>
<dbReference type="Pfam" id="PF13403">
    <property type="entry name" value="Hint_2"/>
    <property type="match status" value="1"/>
</dbReference>